<evidence type="ECO:0008006" key="3">
    <source>
        <dbReference type="Google" id="ProtNLM"/>
    </source>
</evidence>
<reference evidence="2" key="1">
    <citation type="journal article" date="2012" name="J. Bacteriol.">
        <title>Revised Genome Sequence of Burkholderia thailandensis MSMB43 with Improved Annotation.</title>
        <authorList>
            <person name="Zhuo Y."/>
            <person name="Liu L."/>
            <person name="Wang Q."/>
            <person name="Liu X."/>
            <person name="Ren B."/>
            <person name="Liu M."/>
            <person name="Ni P."/>
            <person name="Cheng Y.Q."/>
            <person name="Zhang L."/>
        </authorList>
    </citation>
    <scope>NUCLEOTIDE SEQUENCE [LARGE SCALE GENOMIC DNA]</scope>
    <source>
        <strain evidence="2">MSMB43</strain>
    </source>
</reference>
<keyword evidence="2" id="KW-1185">Reference proteome</keyword>
<proteinExistence type="predicted"/>
<organism evidence="1 2">
    <name type="scientific">Burkholderia humptydooensis MSMB43</name>
    <dbReference type="NCBI Taxonomy" id="441157"/>
    <lineage>
        <taxon>Bacteria</taxon>
        <taxon>Pseudomonadati</taxon>
        <taxon>Pseudomonadota</taxon>
        <taxon>Betaproteobacteria</taxon>
        <taxon>Burkholderiales</taxon>
        <taxon>Burkholderiaceae</taxon>
        <taxon>Burkholderia</taxon>
        <taxon>pseudomallei group</taxon>
    </lineage>
</organism>
<accession>A0ABN0G1E8</accession>
<protein>
    <recommendedName>
        <fullName evidence="3">Sulfotransferase</fullName>
    </recommendedName>
</protein>
<evidence type="ECO:0000313" key="2">
    <source>
        <dbReference type="Proteomes" id="UP000004682"/>
    </source>
</evidence>
<evidence type="ECO:0000313" key="1">
    <source>
        <dbReference type="EMBL" id="EIP86036.1"/>
    </source>
</evidence>
<gene>
    <name evidence="1" type="ORF">A33K_17126</name>
</gene>
<name>A0ABN0G1E8_9BURK</name>
<sequence length="155" mass="17405">MIPLRLRLNLNSQFYSPYPLHVVGLQAASMVKCPGVAFDPVEIFDAVRHAPRSVHRIVWALPLRAGEREGARVVMDKSLDSVHYADALIARHPQRVLTIRYEDFLSDQAAHAAARMRVLRHRIPAADARHREFVRGAAHLAHVRAVGVELLDVSD</sequence>
<dbReference type="EMBL" id="JH692065">
    <property type="protein sequence ID" value="EIP86036.1"/>
    <property type="molecule type" value="Genomic_DNA"/>
</dbReference>
<dbReference type="Proteomes" id="UP000004682">
    <property type="component" value="Unassembled WGS sequence"/>
</dbReference>